<accession>A0A191ZS30</accession>
<evidence type="ECO:0000256" key="6">
    <source>
        <dbReference type="ARBA" id="ARBA00022448"/>
    </source>
</evidence>
<evidence type="ECO:0000256" key="16">
    <source>
        <dbReference type="ARBA" id="ARBA00049551"/>
    </source>
</evidence>
<feature type="transmembrane region" description="Helical" evidence="17">
    <location>
        <begin position="375"/>
        <end position="399"/>
    </location>
</feature>
<comment type="similarity">
    <text evidence="3 17">Belongs to the complex I subunit 4 family.</text>
</comment>
<feature type="domain" description="NADH:ubiquinone oxidoreductase chain 4 N-terminal" evidence="19">
    <location>
        <begin position="1"/>
        <end position="102"/>
    </location>
</feature>
<reference evidence="20" key="1">
    <citation type="journal article" date="2016" name="Mol. Ecol. Resour.">
        <title>Lessons from genome skimming of arthropod-preserving ethanol.</title>
        <authorList>
            <person name="Linard B."/>
            <person name="Arribas P."/>
            <person name="Andujar C."/>
            <person name="Crampton-Platt A."/>
            <person name="Vogler A.P."/>
        </authorList>
    </citation>
    <scope>NUCLEOTIDE SEQUENCE</scope>
</reference>
<evidence type="ECO:0000256" key="17">
    <source>
        <dbReference type="RuleBase" id="RU003297"/>
    </source>
</evidence>
<dbReference type="EMBL" id="KT876915">
    <property type="protein sequence ID" value="ANJ70691.1"/>
    <property type="molecule type" value="Genomic_DNA"/>
</dbReference>
<feature type="transmembrane region" description="Helical" evidence="17">
    <location>
        <begin position="214"/>
        <end position="239"/>
    </location>
</feature>
<feature type="transmembrane region" description="Helical" evidence="17">
    <location>
        <begin position="245"/>
        <end position="264"/>
    </location>
</feature>
<evidence type="ECO:0000259" key="18">
    <source>
        <dbReference type="Pfam" id="PF00361"/>
    </source>
</evidence>
<dbReference type="AlphaFoldDB" id="A0A191ZS30"/>
<evidence type="ECO:0000256" key="7">
    <source>
        <dbReference type="ARBA" id="ARBA00022660"/>
    </source>
</evidence>
<evidence type="ECO:0000256" key="1">
    <source>
        <dbReference type="ARBA" id="ARBA00003257"/>
    </source>
</evidence>
<dbReference type="Pfam" id="PF00361">
    <property type="entry name" value="Proton_antipo_M"/>
    <property type="match status" value="1"/>
</dbReference>
<gene>
    <name evidence="20" type="primary">nad4</name>
</gene>
<dbReference type="InterPro" id="IPR000260">
    <property type="entry name" value="NADH4_N"/>
</dbReference>
<comment type="function">
    <text evidence="17">Core subunit of the mitochondrial membrane respiratory chain NADH dehydrogenase (Complex I) which catalyzes electron transfer from NADH through the respiratory chain, using ubiquinone as an electron acceptor. Essential for the catalytic activity and assembly of complex I.</text>
</comment>
<comment type="catalytic activity">
    <reaction evidence="16 17">
        <text>a ubiquinone + NADH + 5 H(+)(in) = a ubiquinol + NAD(+) + 4 H(+)(out)</text>
        <dbReference type="Rhea" id="RHEA:29091"/>
        <dbReference type="Rhea" id="RHEA-COMP:9565"/>
        <dbReference type="Rhea" id="RHEA-COMP:9566"/>
        <dbReference type="ChEBI" id="CHEBI:15378"/>
        <dbReference type="ChEBI" id="CHEBI:16389"/>
        <dbReference type="ChEBI" id="CHEBI:17976"/>
        <dbReference type="ChEBI" id="CHEBI:57540"/>
        <dbReference type="ChEBI" id="CHEBI:57945"/>
        <dbReference type="EC" id="7.1.1.2"/>
    </reaction>
</comment>
<evidence type="ECO:0000256" key="11">
    <source>
        <dbReference type="ARBA" id="ARBA00022989"/>
    </source>
</evidence>
<protein>
    <recommendedName>
        <fullName evidence="5 17">NADH-ubiquinone oxidoreductase chain 4</fullName>
        <ecNumber evidence="4 17">7.1.1.2</ecNumber>
    </recommendedName>
</protein>
<feature type="transmembrane region" description="Helical" evidence="17">
    <location>
        <begin position="333"/>
        <end position="355"/>
    </location>
</feature>
<keyword evidence="15 17" id="KW-0472">Membrane</keyword>
<sequence length="444" mass="51129">MMKFIFSLIFMIPLSFFFNFWLNQFCWFFLSFLYLIYFVFSWMVCNISMDLGVDLLSYVLVLLSFWICSLMILASGKIYTVGNWYRMFLFVMLFLMISLYLTFSSLNLFIFYVFFEVSLIPTLILIVGWGYQPERLQAGVYLLFYTLLASLPMMVSLFFCYDYFGSLHYFFIGNGINSLVIYLLINLVFFVKVPMFFVHLWLPKAHVEAPVSGSMILAGIMLKLGGYGLLRFMVMFTGIGMSINLFFISISLIGGFFVSLICLRQSDMKSLIAYSSVSHMGLVLAGIMTLNYWGFGGSLAMMVAHGLCSSGLFCLANICYERLMSRNLYINKGLINIIPSLSLMWFLLVSSNMAAPPSLNLLGEIMLINSIVGFSYYNMFFLMLISFFSAVYSLFLYSFTQHGGFYSGVYSFFPCSLREYLLLMLHWLPLNFLVLCSDFMVLWI</sequence>
<feature type="transmembrane region" description="Helical" evidence="17">
    <location>
        <begin position="271"/>
        <end position="293"/>
    </location>
</feature>
<feature type="transmembrane region" description="Helical" evidence="17">
    <location>
        <begin position="109"/>
        <end position="131"/>
    </location>
</feature>
<feature type="transmembrane region" description="Helical" evidence="17">
    <location>
        <begin position="6"/>
        <end position="22"/>
    </location>
</feature>
<dbReference type="PANTHER" id="PTHR43507:SF20">
    <property type="entry name" value="NADH-UBIQUINONE OXIDOREDUCTASE CHAIN 4"/>
    <property type="match status" value="1"/>
</dbReference>
<evidence type="ECO:0000256" key="10">
    <source>
        <dbReference type="ARBA" id="ARBA00022982"/>
    </source>
</evidence>
<evidence type="ECO:0000256" key="9">
    <source>
        <dbReference type="ARBA" id="ARBA00022967"/>
    </source>
</evidence>
<evidence type="ECO:0000256" key="12">
    <source>
        <dbReference type="ARBA" id="ARBA00023027"/>
    </source>
</evidence>
<dbReference type="Pfam" id="PF01059">
    <property type="entry name" value="Oxidored_q5_N"/>
    <property type="match status" value="1"/>
</dbReference>
<evidence type="ECO:0000256" key="14">
    <source>
        <dbReference type="ARBA" id="ARBA00023128"/>
    </source>
</evidence>
<evidence type="ECO:0000256" key="5">
    <source>
        <dbReference type="ARBA" id="ARBA00021006"/>
    </source>
</evidence>
<evidence type="ECO:0000256" key="15">
    <source>
        <dbReference type="ARBA" id="ARBA00023136"/>
    </source>
</evidence>
<comment type="subcellular location">
    <subcellularLocation>
        <location evidence="2 17">Mitochondrion membrane</location>
        <topology evidence="2 17">Multi-pass membrane protein</topology>
    </subcellularLocation>
</comment>
<dbReference type="InterPro" id="IPR003918">
    <property type="entry name" value="NADH_UbQ_OxRdtase"/>
</dbReference>
<keyword evidence="13 17" id="KW-0830">Ubiquinone</keyword>
<evidence type="ECO:0000256" key="2">
    <source>
        <dbReference type="ARBA" id="ARBA00004225"/>
    </source>
</evidence>
<dbReference type="InterPro" id="IPR001750">
    <property type="entry name" value="ND/Mrp_TM"/>
</dbReference>
<keyword evidence="6 17" id="KW-0813">Transport</keyword>
<feature type="transmembrane region" description="Helical" evidence="17">
    <location>
        <begin position="179"/>
        <end position="202"/>
    </location>
</feature>
<evidence type="ECO:0000256" key="3">
    <source>
        <dbReference type="ARBA" id="ARBA00009025"/>
    </source>
</evidence>
<feature type="transmembrane region" description="Helical" evidence="17">
    <location>
        <begin position="299"/>
        <end position="321"/>
    </location>
</feature>
<keyword evidence="12 17" id="KW-0520">NAD</keyword>
<feature type="transmembrane region" description="Helical" evidence="17">
    <location>
        <begin position="55"/>
        <end position="73"/>
    </location>
</feature>
<proteinExistence type="inferred from homology"/>
<evidence type="ECO:0000259" key="19">
    <source>
        <dbReference type="Pfam" id="PF01059"/>
    </source>
</evidence>
<evidence type="ECO:0000256" key="8">
    <source>
        <dbReference type="ARBA" id="ARBA00022692"/>
    </source>
</evidence>
<evidence type="ECO:0000313" key="20">
    <source>
        <dbReference type="EMBL" id="ANJ70691.1"/>
    </source>
</evidence>
<dbReference type="PRINTS" id="PR01437">
    <property type="entry name" value="NUOXDRDTASE4"/>
</dbReference>
<comment type="function">
    <text evidence="1">Core subunit of the mitochondrial membrane respiratory chain NADH dehydrogenase (Complex I) that is believed to belong to the minimal assembly required for catalysis. Complex I functions in the transfer of electrons from NADH to the respiratory chain. The immediate electron acceptor for the enzyme is believed to be ubiquinone.</text>
</comment>
<feature type="domain" description="NADH:quinone oxidoreductase/Mrp antiporter transmembrane" evidence="18">
    <location>
        <begin position="105"/>
        <end position="387"/>
    </location>
</feature>
<dbReference type="PANTHER" id="PTHR43507">
    <property type="entry name" value="NADH-UBIQUINONE OXIDOREDUCTASE CHAIN 4"/>
    <property type="match status" value="1"/>
</dbReference>
<keyword evidence="14 17" id="KW-0496">Mitochondrion</keyword>
<name>A0A191ZS30_9CUCU</name>
<feature type="transmembrane region" description="Helical" evidence="17">
    <location>
        <begin position="85"/>
        <end position="103"/>
    </location>
</feature>
<dbReference type="GO" id="GO:0008137">
    <property type="term" value="F:NADH dehydrogenase (ubiquinone) activity"/>
    <property type="evidence" value="ECO:0007669"/>
    <property type="project" value="UniProtKB-UniRule"/>
</dbReference>
<organism evidence="20">
    <name type="scientific">Uloma sp. BMNH 1425257</name>
    <dbReference type="NCBI Taxonomy" id="1859511"/>
    <lineage>
        <taxon>Eukaryota</taxon>
        <taxon>Metazoa</taxon>
        <taxon>Ecdysozoa</taxon>
        <taxon>Arthropoda</taxon>
        <taxon>Hexapoda</taxon>
        <taxon>Insecta</taxon>
        <taxon>Pterygota</taxon>
        <taxon>Neoptera</taxon>
        <taxon>Endopterygota</taxon>
        <taxon>Coleoptera</taxon>
        <taxon>Polyphaga</taxon>
        <taxon>Cucujiformia</taxon>
        <taxon>Tenebrionidae</taxon>
        <taxon>Uloma</taxon>
    </lineage>
</organism>
<geneLocation type="mitochondrion" evidence="20"/>
<dbReference type="EC" id="7.1.1.2" evidence="4 17"/>
<dbReference type="GO" id="GO:0048039">
    <property type="term" value="F:ubiquinone binding"/>
    <property type="evidence" value="ECO:0007669"/>
    <property type="project" value="TreeGrafter"/>
</dbReference>
<feature type="transmembrane region" description="Helical" evidence="17">
    <location>
        <begin position="138"/>
        <end position="159"/>
    </location>
</feature>
<keyword evidence="11 17" id="KW-1133">Transmembrane helix</keyword>
<keyword evidence="7 17" id="KW-0679">Respiratory chain</keyword>
<dbReference type="GO" id="GO:0031966">
    <property type="term" value="C:mitochondrial membrane"/>
    <property type="evidence" value="ECO:0007669"/>
    <property type="project" value="UniProtKB-SubCell"/>
</dbReference>
<feature type="transmembrane region" description="Helical" evidence="17">
    <location>
        <begin position="29"/>
        <end position="49"/>
    </location>
</feature>
<feature type="transmembrane region" description="Helical" evidence="17">
    <location>
        <begin position="420"/>
        <end position="443"/>
    </location>
</feature>
<evidence type="ECO:0000256" key="4">
    <source>
        <dbReference type="ARBA" id="ARBA00012944"/>
    </source>
</evidence>
<keyword evidence="8 17" id="KW-0812">Transmembrane</keyword>
<evidence type="ECO:0000256" key="13">
    <source>
        <dbReference type="ARBA" id="ARBA00023075"/>
    </source>
</evidence>
<keyword evidence="10 17" id="KW-0249">Electron transport</keyword>
<dbReference type="GO" id="GO:0042773">
    <property type="term" value="P:ATP synthesis coupled electron transport"/>
    <property type="evidence" value="ECO:0007669"/>
    <property type="project" value="InterPro"/>
</dbReference>
<dbReference type="GO" id="GO:0015990">
    <property type="term" value="P:electron transport coupled proton transport"/>
    <property type="evidence" value="ECO:0007669"/>
    <property type="project" value="TreeGrafter"/>
</dbReference>
<keyword evidence="9" id="KW-1278">Translocase</keyword>
<dbReference type="GO" id="GO:0003954">
    <property type="term" value="F:NADH dehydrogenase activity"/>
    <property type="evidence" value="ECO:0007669"/>
    <property type="project" value="TreeGrafter"/>
</dbReference>